<reference evidence="2" key="1">
    <citation type="submission" date="2021-01" db="EMBL/GenBank/DDBJ databases">
        <authorList>
            <person name="Lovell J.T."/>
            <person name="Bentley N."/>
            <person name="Bhattarai G."/>
            <person name="Jenkins J.W."/>
            <person name="Sreedasyam A."/>
            <person name="Alarcon Y."/>
            <person name="Bock C."/>
            <person name="Boston L."/>
            <person name="Carlson J."/>
            <person name="Cervantes K."/>
            <person name="Clermont K."/>
            <person name="Krom N."/>
            <person name="Kubenka K."/>
            <person name="Mamidi S."/>
            <person name="Mattison C."/>
            <person name="Monteros M."/>
            <person name="Pisani C."/>
            <person name="Plott C."/>
            <person name="Rajasekar S."/>
            <person name="Rhein H.S."/>
            <person name="Rohla C."/>
            <person name="Song M."/>
            <person name="Hilaire R.S."/>
            <person name="Shu S."/>
            <person name="Wells L."/>
            <person name="Wang X."/>
            <person name="Webber J."/>
            <person name="Heerema R.J."/>
            <person name="Klein P."/>
            <person name="Conner P."/>
            <person name="Grauke L."/>
            <person name="Grimwood J."/>
            <person name="Schmutz J."/>
            <person name="Randall J.J."/>
        </authorList>
    </citation>
    <scope>NUCLEOTIDE SEQUENCE</scope>
    <source>
        <tissue evidence="2">Leaf</tissue>
    </source>
</reference>
<evidence type="ECO:0000313" key="3">
    <source>
        <dbReference type="Proteomes" id="UP000811246"/>
    </source>
</evidence>
<feature type="transmembrane region" description="Helical" evidence="1">
    <location>
        <begin position="142"/>
        <end position="165"/>
    </location>
</feature>
<organism evidence="2 3">
    <name type="scientific">Carya illinoinensis</name>
    <name type="common">Pecan</name>
    <dbReference type="NCBI Taxonomy" id="32201"/>
    <lineage>
        <taxon>Eukaryota</taxon>
        <taxon>Viridiplantae</taxon>
        <taxon>Streptophyta</taxon>
        <taxon>Embryophyta</taxon>
        <taxon>Tracheophyta</taxon>
        <taxon>Spermatophyta</taxon>
        <taxon>Magnoliopsida</taxon>
        <taxon>eudicotyledons</taxon>
        <taxon>Gunneridae</taxon>
        <taxon>Pentapetalae</taxon>
        <taxon>rosids</taxon>
        <taxon>fabids</taxon>
        <taxon>Fagales</taxon>
        <taxon>Juglandaceae</taxon>
        <taxon>Carya</taxon>
    </lineage>
</organism>
<keyword evidence="1" id="KW-1133">Transmembrane helix</keyword>
<feature type="transmembrane region" description="Helical" evidence="1">
    <location>
        <begin position="15"/>
        <end position="40"/>
    </location>
</feature>
<evidence type="ECO:0008006" key="4">
    <source>
        <dbReference type="Google" id="ProtNLM"/>
    </source>
</evidence>
<keyword evidence="1" id="KW-0472">Membrane</keyword>
<proteinExistence type="predicted"/>
<dbReference type="PANTHER" id="PTHR35474:SF3">
    <property type="entry name" value="PROTEIN SHORT HYPOCOTYL IN WHITE LIGHT 1"/>
    <property type="match status" value="1"/>
</dbReference>
<evidence type="ECO:0000313" key="2">
    <source>
        <dbReference type="EMBL" id="KAG6708402.1"/>
    </source>
</evidence>
<dbReference type="AlphaFoldDB" id="A0A922ETF9"/>
<comment type="caution">
    <text evidence="2">The sequence shown here is derived from an EMBL/GenBank/DDBJ whole genome shotgun (WGS) entry which is preliminary data.</text>
</comment>
<dbReference type="EMBL" id="CM031830">
    <property type="protein sequence ID" value="KAG6708402.1"/>
    <property type="molecule type" value="Genomic_DNA"/>
</dbReference>
<protein>
    <recommendedName>
        <fullName evidence="4">Protein SHORT HYPOCOTYL IN WHITE LIGHT 1</fullName>
    </recommendedName>
</protein>
<dbReference type="Proteomes" id="UP000811246">
    <property type="component" value="Chromosome 6"/>
</dbReference>
<dbReference type="GO" id="GO:0010100">
    <property type="term" value="P:negative regulation of photomorphogenesis"/>
    <property type="evidence" value="ECO:0007669"/>
    <property type="project" value="InterPro"/>
</dbReference>
<name>A0A922ETF9_CARIL</name>
<dbReference type="GO" id="GO:0009787">
    <property type="term" value="P:regulation of abscisic acid-activated signaling pathway"/>
    <property type="evidence" value="ECO:0007669"/>
    <property type="project" value="InterPro"/>
</dbReference>
<sequence>MNQGIDASLNPSPSIVMLLLVISNRAIMAAGAAATLSPLIHLKTLHSSFSPSANFSFPHHALYLHHRTPRIKPIISICHSKLNSSIGEEADEIDEAFFEIDDMAEEESDGEDTESSLDLLIRFLQSMLKKVSKRAKKASRSVLPAIIPPQLVSFAVDGILLLGSLSILKALLEVVCTLGSTVFTVILLLRVIWAVVSYFQSSGSSFNHGGSSFGATQPVT</sequence>
<dbReference type="InterPro" id="IPR039324">
    <property type="entry name" value="SHW1"/>
</dbReference>
<keyword evidence="1" id="KW-0812">Transmembrane</keyword>
<gene>
    <name evidence="2" type="ORF">I3842_06G079300</name>
</gene>
<dbReference type="PANTHER" id="PTHR35474">
    <property type="entry name" value="ATP PHOSPHORIBOSYLTRANSFERASE REGULATORY SUBUNIT"/>
    <property type="match status" value="1"/>
</dbReference>
<evidence type="ECO:0000256" key="1">
    <source>
        <dbReference type="SAM" id="Phobius"/>
    </source>
</evidence>
<feature type="transmembrane region" description="Helical" evidence="1">
    <location>
        <begin position="171"/>
        <end position="196"/>
    </location>
</feature>
<accession>A0A922ETF9</accession>